<gene>
    <name evidence="2" type="ORF">FHS03_000935</name>
</gene>
<reference evidence="2 3" key="1">
    <citation type="submission" date="2020-08" db="EMBL/GenBank/DDBJ databases">
        <title>Genomic Encyclopedia of Type Strains, Phase III (KMG-III): the genomes of soil and plant-associated and newly described type strains.</title>
        <authorList>
            <person name="Whitman W."/>
        </authorList>
    </citation>
    <scope>NUCLEOTIDE SEQUENCE [LARGE SCALE GENOMIC DNA]</scope>
    <source>
        <strain evidence="2 3">CECT 8897</strain>
    </source>
</reference>
<proteinExistence type="predicted"/>
<dbReference type="Proteomes" id="UP000541535">
    <property type="component" value="Unassembled WGS sequence"/>
</dbReference>
<dbReference type="RefSeq" id="WP_221208042.1">
    <property type="nucleotide sequence ID" value="NZ_JACHXD010000002.1"/>
</dbReference>
<feature type="chain" id="PRO_5031110249" description="Lipoprotein" evidence="1">
    <location>
        <begin position="33"/>
        <end position="168"/>
    </location>
</feature>
<evidence type="ECO:0000256" key="1">
    <source>
        <dbReference type="SAM" id="SignalP"/>
    </source>
</evidence>
<name>A0A7W5B7E3_9BURK</name>
<dbReference type="AlphaFoldDB" id="A0A7W5B7E3"/>
<keyword evidence="3" id="KW-1185">Reference proteome</keyword>
<organism evidence="2 3">
    <name type="scientific">Pseudoduganella violacea</name>
    <dbReference type="NCBI Taxonomy" id="1715466"/>
    <lineage>
        <taxon>Bacteria</taxon>
        <taxon>Pseudomonadati</taxon>
        <taxon>Pseudomonadota</taxon>
        <taxon>Betaproteobacteria</taxon>
        <taxon>Burkholderiales</taxon>
        <taxon>Oxalobacteraceae</taxon>
        <taxon>Telluria group</taxon>
        <taxon>Pseudoduganella</taxon>
    </lineage>
</organism>
<sequence>MFSLPRCTLAVLSAVLATGLAACSPRSAEALAAGTSASASASVPAQTATPSAPPAAAPVPAKKLSKDQAIGVLMDLPELKAWSDRIEKNSKGQSHGALIEFDAAPFEHKGKTYYQFSFVENTPEAVQRWENFLIAPDDGEILIEDQISGELLSLARWRKEKQPLRRIR</sequence>
<evidence type="ECO:0008006" key="4">
    <source>
        <dbReference type="Google" id="ProtNLM"/>
    </source>
</evidence>
<evidence type="ECO:0000313" key="3">
    <source>
        <dbReference type="Proteomes" id="UP000541535"/>
    </source>
</evidence>
<feature type="signal peptide" evidence="1">
    <location>
        <begin position="1"/>
        <end position="32"/>
    </location>
</feature>
<protein>
    <recommendedName>
        <fullName evidence="4">Lipoprotein</fullName>
    </recommendedName>
</protein>
<evidence type="ECO:0000313" key="2">
    <source>
        <dbReference type="EMBL" id="MBB3117909.1"/>
    </source>
</evidence>
<comment type="caution">
    <text evidence="2">The sequence shown here is derived from an EMBL/GenBank/DDBJ whole genome shotgun (WGS) entry which is preliminary data.</text>
</comment>
<dbReference type="PROSITE" id="PS51257">
    <property type="entry name" value="PROKAR_LIPOPROTEIN"/>
    <property type="match status" value="1"/>
</dbReference>
<accession>A0A7W5B7E3</accession>
<dbReference type="EMBL" id="JACHXD010000002">
    <property type="protein sequence ID" value="MBB3117909.1"/>
    <property type="molecule type" value="Genomic_DNA"/>
</dbReference>
<keyword evidence="1" id="KW-0732">Signal</keyword>